<keyword evidence="1" id="KW-0479">Metal-binding</keyword>
<reference evidence="3 4" key="1">
    <citation type="journal article" date="2016" name="Mol. Biol. Evol.">
        <title>Comparative Genomics of Early-Diverging Mushroom-Forming Fungi Provides Insights into the Origins of Lignocellulose Decay Capabilities.</title>
        <authorList>
            <person name="Nagy L.G."/>
            <person name="Riley R."/>
            <person name="Tritt A."/>
            <person name="Adam C."/>
            <person name="Daum C."/>
            <person name="Floudas D."/>
            <person name="Sun H."/>
            <person name="Yadav J.S."/>
            <person name="Pangilinan J."/>
            <person name="Larsson K.H."/>
            <person name="Matsuura K."/>
            <person name="Barry K."/>
            <person name="Labutti K."/>
            <person name="Kuo R."/>
            <person name="Ohm R.A."/>
            <person name="Bhattacharya S.S."/>
            <person name="Shirouzu T."/>
            <person name="Yoshinaga Y."/>
            <person name="Martin F.M."/>
            <person name="Grigoriev I.V."/>
            <person name="Hibbett D.S."/>
        </authorList>
    </citation>
    <scope>NUCLEOTIDE SEQUENCE [LARGE SCALE GENOMIC DNA]</scope>
    <source>
        <strain evidence="3 4">HHB14362 ss-1</strain>
    </source>
</reference>
<dbReference type="GO" id="GO:0016491">
    <property type="term" value="F:oxidoreductase activity"/>
    <property type="evidence" value="ECO:0007669"/>
    <property type="project" value="UniProtKB-KW"/>
</dbReference>
<dbReference type="EMBL" id="KV425580">
    <property type="protein sequence ID" value="KZT24052.1"/>
    <property type="molecule type" value="Genomic_DNA"/>
</dbReference>
<comment type="similarity">
    <text evidence="1">Belongs to the iron/ascorbate-dependent oxidoreductase family.</text>
</comment>
<evidence type="ECO:0000313" key="3">
    <source>
        <dbReference type="EMBL" id="KZT24052.1"/>
    </source>
</evidence>
<gene>
    <name evidence="3" type="ORF">NEOLEDRAFT_1095043</name>
</gene>
<feature type="domain" description="Fe2OG dioxygenase" evidence="2">
    <location>
        <begin position="126"/>
        <end position="228"/>
    </location>
</feature>
<evidence type="ECO:0000256" key="1">
    <source>
        <dbReference type="RuleBase" id="RU003682"/>
    </source>
</evidence>
<dbReference type="Gene3D" id="2.60.120.620">
    <property type="entry name" value="q2cbj1_9rhob like domain"/>
    <property type="match status" value="1"/>
</dbReference>
<dbReference type="InterPro" id="IPR005123">
    <property type="entry name" value="Oxoglu/Fe-dep_dioxygenase_dom"/>
</dbReference>
<evidence type="ECO:0000259" key="2">
    <source>
        <dbReference type="PROSITE" id="PS51471"/>
    </source>
</evidence>
<accession>A0A165RN12</accession>
<dbReference type="STRING" id="1314782.A0A165RN12"/>
<evidence type="ECO:0000313" key="4">
    <source>
        <dbReference type="Proteomes" id="UP000076761"/>
    </source>
</evidence>
<sequence>MSPHDGLISSEHIETLRDAIGDRPPYCSGVVTPNDFQLYYATDGKDAQRIDLSKATDNDLKELAQACTPATFGRNNEDVLDESYRKAGKLDTADFAANFYPLNCEDLVCVLREHLLEGHDTNRSIKAELYKLNIYGPGSFFKAHKDTPRAENMFGSLVVVYPTPHEGGALILRHRGKKWEFDSGKILAMQNEPRLSYIAFYADVEHEVTTVTSGHRITLTYNLYFTDPDPAEEMRGLPAIRRPISTDPRESEFRDVLKRLLDDPNFMPDGGTIGFGLKYQYPVKLEENNRLNVPSNSVSRARRCLKGSDAVIMNIATELSLKASLQVLYANDRDESVIMMEDFLPLSEYPLGTDGDVASHLIDIGGSMTNEKCLLREGRLELRPSRETYSTIKWVTDMTEFNGFHDPYVAYGNQHTLGFLYGNMVLIIHVGPYRRRRWPNREKGTW</sequence>
<protein>
    <recommendedName>
        <fullName evidence="2">Fe2OG dioxygenase domain-containing protein</fullName>
    </recommendedName>
</protein>
<dbReference type="AlphaFoldDB" id="A0A165RN12"/>
<name>A0A165RN12_9AGAM</name>
<dbReference type="Pfam" id="PF13640">
    <property type="entry name" value="2OG-FeII_Oxy_3"/>
    <property type="match status" value="1"/>
</dbReference>
<keyword evidence="1" id="KW-0560">Oxidoreductase</keyword>
<keyword evidence="1" id="KW-0408">Iron</keyword>
<dbReference type="Proteomes" id="UP000076761">
    <property type="component" value="Unassembled WGS sequence"/>
</dbReference>
<keyword evidence="4" id="KW-1185">Reference proteome</keyword>
<dbReference type="GO" id="GO:0046872">
    <property type="term" value="F:metal ion binding"/>
    <property type="evidence" value="ECO:0007669"/>
    <property type="project" value="UniProtKB-KW"/>
</dbReference>
<dbReference type="PROSITE" id="PS51471">
    <property type="entry name" value="FE2OG_OXY"/>
    <property type="match status" value="1"/>
</dbReference>
<dbReference type="OrthoDB" id="27483at2759"/>
<dbReference type="InterPro" id="IPR044862">
    <property type="entry name" value="Pro_4_hyd_alph_FE2OG_OXY"/>
</dbReference>
<proteinExistence type="inferred from homology"/>
<dbReference type="PANTHER" id="PTHR33099">
    <property type="entry name" value="FE2OG DIOXYGENASE DOMAIN-CONTAINING PROTEIN"/>
    <property type="match status" value="1"/>
</dbReference>
<dbReference type="InParanoid" id="A0A165RN12"/>
<dbReference type="PANTHER" id="PTHR33099:SF14">
    <property type="entry name" value="PROLYL 4-HYDROXYLASE ALPHA SUBUNIT FE(2+) 2OG DIOXYGENASE DOMAIN-CONTAINING PROTEIN"/>
    <property type="match status" value="1"/>
</dbReference>
<organism evidence="3 4">
    <name type="scientific">Neolentinus lepideus HHB14362 ss-1</name>
    <dbReference type="NCBI Taxonomy" id="1314782"/>
    <lineage>
        <taxon>Eukaryota</taxon>
        <taxon>Fungi</taxon>
        <taxon>Dikarya</taxon>
        <taxon>Basidiomycota</taxon>
        <taxon>Agaricomycotina</taxon>
        <taxon>Agaricomycetes</taxon>
        <taxon>Gloeophyllales</taxon>
        <taxon>Gloeophyllaceae</taxon>
        <taxon>Neolentinus</taxon>
    </lineage>
</organism>